<organism evidence="1 2">
    <name type="scientific">Pseudomonas chlororaphis</name>
    <dbReference type="NCBI Taxonomy" id="587753"/>
    <lineage>
        <taxon>Bacteria</taxon>
        <taxon>Pseudomonadati</taxon>
        <taxon>Pseudomonadota</taxon>
        <taxon>Gammaproteobacteria</taxon>
        <taxon>Pseudomonadales</taxon>
        <taxon>Pseudomonadaceae</taxon>
        <taxon>Pseudomonas</taxon>
    </lineage>
</organism>
<gene>
    <name evidence="1" type="ORF">BTN82_27460</name>
</gene>
<dbReference type="RefSeq" id="WP_075122160.1">
    <property type="nucleotide sequence ID" value="NZ_MSCT01000022.1"/>
</dbReference>
<sequence>MNRQRLGQLPISPRYLQQGLFASLALLVTLIGGQQFSRWEQSQPQAALSLPVHHVSQSHFSAASSGFADSTPTLLMEVDQARPVVDMPDQQRWVF</sequence>
<dbReference type="AlphaFoldDB" id="A0A1Q8EHS5"/>
<evidence type="ECO:0000313" key="2">
    <source>
        <dbReference type="Proteomes" id="UP000185578"/>
    </source>
</evidence>
<dbReference type="OrthoDB" id="7028938at2"/>
<dbReference type="Proteomes" id="UP000185578">
    <property type="component" value="Unassembled WGS sequence"/>
</dbReference>
<proteinExistence type="predicted"/>
<protein>
    <submittedName>
        <fullName evidence="1">Uncharacterized protein</fullName>
    </submittedName>
</protein>
<comment type="caution">
    <text evidence="1">The sequence shown here is derived from an EMBL/GenBank/DDBJ whole genome shotgun (WGS) entry which is preliminary data.</text>
</comment>
<reference evidence="1 2" key="1">
    <citation type="submission" date="2016-12" db="EMBL/GenBank/DDBJ databases">
        <authorList>
            <person name="Song W.-J."/>
            <person name="Kurnit D.M."/>
        </authorList>
    </citation>
    <scope>NUCLEOTIDE SEQUENCE [LARGE SCALE GENOMIC DNA]</scope>
    <source>
        <strain evidence="1 2">PCL1601</strain>
    </source>
</reference>
<evidence type="ECO:0000313" key="1">
    <source>
        <dbReference type="EMBL" id="OLF51345.1"/>
    </source>
</evidence>
<name>A0A1Q8EHS5_9PSED</name>
<accession>A0A1Q8EHS5</accession>
<dbReference type="EMBL" id="MSCT01000022">
    <property type="protein sequence ID" value="OLF51345.1"/>
    <property type="molecule type" value="Genomic_DNA"/>
</dbReference>